<reference evidence="6 7" key="1">
    <citation type="journal article" date="2020" name="IScience">
        <title>Genome Sequencing of the Endangered Kingdonia uniflora (Circaeasteraceae, Ranunculales) Reveals Potential Mechanisms of Evolutionary Specialization.</title>
        <authorList>
            <person name="Sun Y."/>
            <person name="Deng T."/>
            <person name="Zhang A."/>
            <person name="Moore M.J."/>
            <person name="Landis J.B."/>
            <person name="Lin N."/>
            <person name="Zhang H."/>
            <person name="Zhang X."/>
            <person name="Huang J."/>
            <person name="Zhang X."/>
            <person name="Sun H."/>
            <person name="Wang H."/>
        </authorList>
    </citation>
    <scope>NUCLEOTIDE SEQUENCE [LARGE SCALE GENOMIC DNA]</scope>
    <source>
        <strain evidence="6">TB1705</strain>
        <tissue evidence="6">Leaf</tissue>
    </source>
</reference>
<dbReference type="GO" id="GO:0006357">
    <property type="term" value="P:regulation of transcription by RNA polymerase II"/>
    <property type="evidence" value="ECO:0007669"/>
    <property type="project" value="TreeGrafter"/>
</dbReference>
<comment type="subcellular location">
    <subcellularLocation>
        <location evidence="1">Nucleus</location>
    </subcellularLocation>
</comment>
<dbReference type="GO" id="GO:0003713">
    <property type="term" value="F:transcription coactivator activity"/>
    <property type="evidence" value="ECO:0007669"/>
    <property type="project" value="TreeGrafter"/>
</dbReference>
<evidence type="ECO:0000256" key="3">
    <source>
        <dbReference type="ARBA" id="ARBA00023163"/>
    </source>
</evidence>
<keyword evidence="2" id="KW-0805">Transcription regulation</keyword>
<feature type="compositionally biased region" description="Basic residues" evidence="5">
    <location>
        <begin position="142"/>
        <end position="152"/>
    </location>
</feature>
<keyword evidence="3" id="KW-0804">Transcription</keyword>
<evidence type="ECO:0000256" key="4">
    <source>
        <dbReference type="ARBA" id="ARBA00023242"/>
    </source>
</evidence>
<evidence type="ECO:0008006" key="8">
    <source>
        <dbReference type="Google" id="ProtNLM"/>
    </source>
</evidence>
<feature type="region of interest" description="Disordered" evidence="5">
    <location>
        <begin position="205"/>
        <end position="239"/>
    </location>
</feature>
<name>A0A7J7LI83_9MAGN</name>
<feature type="region of interest" description="Disordered" evidence="5">
    <location>
        <begin position="87"/>
        <end position="174"/>
    </location>
</feature>
<keyword evidence="4" id="KW-0539">Nucleus</keyword>
<sequence length="447" mass="49430">MQPSQQQHSQSQSRVSLSDLKAQIEKKIGPERSKWYFGYLNRFFSQKLSKDDFDKLCFRTIGRENLPLHNHLIRAILKNTLNAKVPPAIPEKEAPSPPPPKLLPTVGKKPSPTEDSYQQCEPSSHPNSIIWSNGDVLPPSPRKIRSGVRGRKGIRDRPSPLGPNGKIDFTSNISTTQGEGNVKVITENGHLSLCDLQRPVHQDHHQGLAEQCDNETNTLFQRPSKRPRSKKSTDDSVSLHSIEGHVESLAIEDEGKVGPGPKRGEISLSTRSPLRAPLGIPFCPASVGGARRVLPMSNTGNVSFASDVGELFDTETLRKRMEQIVEAQGLEGVSSDCANLLNNGLDLYLKRLIRSCIDLVGSRTGHQPTNHPLQKQHAQGKPLNGLWPCHQSLIRSNSGPTDGIQEQRSHCPISLSDFKVAMELNPQQLGEHWSLLLEKICTHACEE</sequence>
<keyword evidence="7" id="KW-1185">Reference proteome</keyword>
<gene>
    <name evidence="6" type="ORF">GIB67_023370</name>
</gene>
<dbReference type="InterPro" id="IPR024738">
    <property type="entry name" value="Hfi1/Tada1"/>
</dbReference>
<dbReference type="PANTHER" id="PTHR21277:SF5">
    <property type="entry name" value="TRANSCRIPTIONAL ADAPTER 1"/>
    <property type="match status" value="1"/>
</dbReference>
<proteinExistence type="predicted"/>
<accession>A0A7J7LI83</accession>
<dbReference type="AlphaFoldDB" id="A0A7J7LI83"/>
<evidence type="ECO:0000256" key="1">
    <source>
        <dbReference type="ARBA" id="ARBA00004123"/>
    </source>
</evidence>
<dbReference type="GO" id="GO:0000124">
    <property type="term" value="C:SAGA complex"/>
    <property type="evidence" value="ECO:0007669"/>
    <property type="project" value="UniProtKB-ARBA"/>
</dbReference>
<organism evidence="6 7">
    <name type="scientific">Kingdonia uniflora</name>
    <dbReference type="NCBI Taxonomy" id="39325"/>
    <lineage>
        <taxon>Eukaryota</taxon>
        <taxon>Viridiplantae</taxon>
        <taxon>Streptophyta</taxon>
        <taxon>Embryophyta</taxon>
        <taxon>Tracheophyta</taxon>
        <taxon>Spermatophyta</taxon>
        <taxon>Magnoliopsida</taxon>
        <taxon>Ranunculales</taxon>
        <taxon>Circaeasteraceae</taxon>
        <taxon>Kingdonia</taxon>
    </lineage>
</organism>
<dbReference type="Proteomes" id="UP000541444">
    <property type="component" value="Unassembled WGS sequence"/>
</dbReference>
<feature type="compositionally biased region" description="Polar residues" evidence="5">
    <location>
        <begin position="113"/>
        <end position="131"/>
    </location>
</feature>
<evidence type="ECO:0000256" key="5">
    <source>
        <dbReference type="SAM" id="MobiDB-lite"/>
    </source>
</evidence>
<dbReference type="Pfam" id="PF12767">
    <property type="entry name" value="SAGA-Tad1"/>
    <property type="match status" value="1"/>
</dbReference>
<dbReference type="EMBL" id="JACGCM010002261">
    <property type="protein sequence ID" value="KAF6142345.1"/>
    <property type="molecule type" value="Genomic_DNA"/>
</dbReference>
<dbReference type="OrthoDB" id="10264870at2759"/>
<evidence type="ECO:0000256" key="2">
    <source>
        <dbReference type="ARBA" id="ARBA00023015"/>
    </source>
</evidence>
<dbReference type="GO" id="GO:0005634">
    <property type="term" value="C:nucleus"/>
    <property type="evidence" value="ECO:0007669"/>
    <property type="project" value="UniProtKB-SubCell"/>
</dbReference>
<protein>
    <recommendedName>
        <fullName evidence="8">Transcriptional coactivator Hfi1/Transcriptional adapter 1</fullName>
    </recommendedName>
</protein>
<evidence type="ECO:0000313" key="7">
    <source>
        <dbReference type="Proteomes" id="UP000541444"/>
    </source>
</evidence>
<evidence type="ECO:0000313" key="6">
    <source>
        <dbReference type="EMBL" id="KAF6142345.1"/>
    </source>
</evidence>
<comment type="caution">
    <text evidence="6">The sequence shown here is derived from an EMBL/GenBank/DDBJ whole genome shotgun (WGS) entry which is preliminary data.</text>
</comment>
<dbReference type="CDD" id="cd22933">
    <property type="entry name" value="HFD_HFI1"/>
    <property type="match status" value="1"/>
</dbReference>
<dbReference type="PANTHER" id="PTHR21277">
    <property type="entry name" value="TRANSCRIPTIONAL ADAPTER 1"/>
    <property type="match status" value="1"/>
</dbReference>